<feature type="domain" description="DUF7729" evidence="3">
    <location>
        <begin position="74"/>
        <end position="192"/>
    </location>
</feature>
<organism evidence="4 5">
    <name type="scientific">Leucosporidium creatinivorum</name>
    <dbReference type="NCBI Taxonomy" id="106004"/>
    <lineage>
        <taxon>Eukaryota</taxon>
        <taxon>Fungi</taxon>
        <taxon>Dikarya</taxon>
        <taxon>Basidiomycota</taxon>
        <taxon>Pucciniomycotina</taxon>
        <taxon>Microbotryomycetes</taxon>
        <taxon>Leucosporidiales</taxon>
        <taxon>Leucosporidium</taxon>
    </lineage>
</organism>
<keyword evidence="2" id="KW-0732">Signal</keyword>
<evidence type="ECO:0000313" key="5">
    <source>
        <dbReference type="Proteomes" id="UP000193467"/>
    </source>
</evidence>
<comment type="caution">
    <text evidence="4">The sequence shown here is derived from an EMBL/GenBank/DDBJ whole genome shotgun (WGS) entry which is preliminary data.</text>
</comment>
<feature type="signal peptide" evidence="2">
    <location>
        <begin position="1"/>
        <end position="23"/>
    </location>
</feature>
<feature type="chain" id="PRO_5011965753" description="DUF7729 domain-containing protein" evidence="2">
    <location>
        <begin position="24"/>
        <end position="422"/>
    </location>
</feature>
<dbReference type="InParanoid" id="A0A1Y2D8N6"/>
<feature type="region of interest" description="Disordered" evidence="1">
    <location>
        <begin position="266"/>
        <end position="297"/>
    </location>
</feature>
<reference evidence="4 5" key="1">
    <citation type="submission" date="2016-07" db="EMBL/GenBank/DDBJ databases">
        <title>Pervasive Adenine N6-methylation of Active Genes in Fungi.</title>
        <authorList>
            <consortium name="DOE Joint Genome Institute"/>
            <person name="Mondo S.J."/>
            <person name="Dannebaum R.O."/>
            <person name="Kuo R.C."/>
            <person name="Labutti K."/>
            <person name="Haridas S."/>
            <person name="Kuo A."/>
            <person name="Salamov A."/>
            <person name="Ahrendt S.R."/>
            <person name="Lipzen A."/>
            <person name="Sullivan W."/>
            <person name="Andreopoulos W.B."/>
            <person name="Clum A."/>
            <person name="Lindquist E."/>
            <person name="Daum C."/>
            <person name="Ramamoorthy G.K."/>
            <person name="Gryganskyi A."/>
            <person name="Culley D."/>
            <person name="Magnuson J.K."/>
            <person name="James T.Y."/>
            <person name="O'Malley M.A."/>
            <person name="Stajich J.E."/>
            <person name="Spatafora J.W."/>
            <person name="Visel A."/>
            <person name="Grigoriev I.V."/>
        </authorList>
    </citation>
    <scope>NUCLEOTIDE SEQUENCE [LARGE SCALE GENOMIC DNA]</scope>
    <source>
        <strain evidence="4 5">62-1032</strain>
    </source>
</reference>
<dbReference type="OrthoDB" id="5588482at2759"/>
<dbReference type="Proteomes" id="UP000193467">
    <property type="component" value="Unassembled WGS sequence"/>
</dbReference>
<dbReference type="EMBL" id="MCGR01000090">
    <property type="protein sequence ID" value="ORY55534.1"/>
    <property type="molecule type" value="Genomic_DNA"/>
</dbReference>
<dbReference type="InterPro" id="IPR056146">
    <property type="entry name" value="DUF7729"/>
</dbReference>
<proteinExistence type="predicted"/>
<dbReference type="Pfam" id="PF24855">
    <property type="entry name" value="DUF7729"/>
    <property type="match status" value="1"/>
</dbReference>
<evidence type="ECO:0000259" key="3">
    <source>
        <dbReference type="Pfam" id="PF24855"/>
    </source>
</evidence>
<evidence type="ECO:0000313" key="4">
    <source>
        <dbReference type="EMBL" id="ORY55534.1"/>
    </source>
</evidence>
<name>A0A1Y2D8N6_9BASI</name>
<keyword evidence="5" id="KW-1185">Reference proteome</keyword>
<gene>
    <name evidence="4" type="ORF">BCR35DRAFT_310035</name>
</gene>
<dbReference type="AlphaFoldDB" id="A0A1Y2D8N6"/>
<evidence type="ECO:0000256" key="1">
    <source>
        <dbReference type="SAM" id="MobiDB-lite"/>
    </source>
</evidence>
<evidence type="ECO:0000256" key="2">
    <source>
        <dbReference type="SAM" id="SignalP"/>
    </source>
</evidence>
<protein>
    <recommendedName>
        <fullName evidence="3">DUF7729 domain-containing protein</fullName>
    </recommendedName>
</protein>
<accession>A0A1Y2D8N6</accession>
<sequence>MPSTVSIVKALTIGLSLVAGVDAQSSSNSDWSSSSSSQASSASANATGSSTASAAASSSTVNTGANPLIPTSVSTGCQKFLTYLNGDETISACTLPLVQTLSLFAPSSSSTYDASSAEISQALDDLCTAQACDDSLIRTTLTQFSGNCSAELQASQAAVLGSYDTLYILSPFRTAVCAKDAEDGYCLTDIASGNVPVGSSAASSALASSVSANLTAAPTSGVNTTNNIVSLAATAKYTIPSLSPAELYFQVQSAARRLFRRQSISSSSSKSSSSSATSTSSAATSSASSNATSSSTLSEVDPSYALTGILPNSNTWRENSLPFLFLSTNMSSSLLCTQCTKTIFATYVSWESRIPYALGLSNSPILGSQGTLWTGIGEVCGSGFLSSIASQAGQSSLASGAGRIAVKGGVGLLAVALVALWM</sequence>